<dbReference type="CDD" id="cd06225">
    <property type="entry name" value="HAMP"/>
    <property type="match status" value="1"/>
</dbReference>
<keyword evidence="5" id="KW-0808">Transferase</keyword>
<dbReference type="InterPro" id="IPR003660">
    <property type="entry name" value="HAMP_dom"/>
</dbReference>
<gene>
    <name evidence="14" type="ORF">GCM10009744_07290</name>
</gene>
<comment type="caution">
    <text evidence="14">The sequence shown here is derived from an EMBL/GenBank/DDBJ whole genome shotgun (WGS) entry which is preliminary data.</text>
</comment>
<dbReference type="SUPFAM" id="SSF55874">
    <property type="entry name" value="ATPase domain of HSP90 chaperone/DNA topoisomerase II/histidine kinase"/>
    <property type="match status" value="1"/>
</dbReference>
<accession>A0ABP4QZU1</accession>
<keyword evidence="7" id="KW-0418">Kinase</keyword>
<dbReference type="SMART" id="SM00387">
    <property type="entry name" value="HATPase_c"/>
    <property type="match status" value="1"/>
</dbReference>
<keyword evidence="15" id="KW-1185">Reference proteome</keyword>
<comment type="catalytic activity">
    <reaction evidence="1">
        <text>ATP + protein L-histidine = ADP + protein N-phospho-L-histidine.</text>
        <dbReference type="EC" id="2.7.13.3"/>
    </reaction>
</comment>
<evidence type="ECO:0000313" key="14">
    <source>
        <dbReference type="EMBL" id="GAA1622559.1"/>
    </source>
</evidence>
<dbReference type="Pfam" id="PF02518">
    <property type="entry name" value="HATPase_c"/>
    <property type="match status" value="1"/>
</dbReference>
<dbReference type="EMBL" id="BAAANE010000002">
    <property type="protein sequence ID" value="GAA1622559.1"/>
    <property type="molecule type" value="Genomic_DNA"/>
</dbReference>
<dbReference type="CDD" id="cd00075">
    <property type="entry name" value="HATPase"/>
    <property type="match status" value="1"/>
</dbReference>
<evidence type="ECO:0000259" key="13">
    <source>
        <dbReference type="PROSITE" id="PS50885"/>
    </source>
</evidence>
<proteinExistence type="predicted"/>
<evidence type="ECO:0000256" key="3">
    <source>
        <dbReference type="ARBA" id="ARBA00012438"/>
    </source>
</evidence>
<name>A0ABP4QZU1_9ACTN</name>
<evidence type="ECO:0000256" key="4">
    <source>
        <dbReference type="ARBA" id="ARBA00022553"/>
    </source>
</evidence>
<keyword evidence="4" id="KW-0597">Phosphoprotein</keyword>
<dbReference type="InterPro" id="IPR003594">
    <property type="entry name" value="HATPase_dom"/>
</dbReference>
<evidence type="ECO:0000259" key="12">
    <source>
        <dbReference type="PROSITE" id="PS50109"/>
    </source>
</evidence>
<dbReference type="PROSITE" id="PS50109">
    <property type="entry name" value="HIS_KIN"/>
    <property type="match status" value="1"/>
</dbReference>
<dbReference type="EC" id="2.7.13.3" evidence="3"/>
<evidence type="ECO:0000256" key="10">
    <source>
        <dbReference type="ARBA" id="ARBA00023136"/>
    </source>
</evidence>
<feature type="domain" description="Histidine kinase" evidence="12">
    <location>
        <begin position="224"/>
        <end position="431"/>
    </location>
</feature>
<dbReference type="InterPro" id="IPR003661">
    <property type="entry name" value="HisK_dim/P_dom"/>
</dbReference>
<keyword evidence="14" id="KW-0547">Nucleotide-binding</keyword>
<dbReference type="PANTHER" id="PTHR45436">
    <property type="entry name" value="SENSOR HISTIDINE KINASE YKOH"/>
    <property type="match status" value="1"/>
</dbReference>
<comment type="subcellular location">
    <subcellularLocation>
        <location evidence="2">Cell membrane</location>
    </subcellularLocation>
</comment>
<dbReference type="Proteomes" id="UP001501319">
    <property type="component" value="Unassembled WGS sequence"/>
</dbReference>
<dbReference type="PROSITE" id="PS50885">
    <property type="entry name" value="HAMP"/>
    <property type="match status" value="1"/>
</dbReference>
<dbReference type="Gene3D" id="1.10.287.130">
    <property type="match status" value="1"/>
</dbReference>
<reference evidence="15" key="1">
    <citation type="journal article" date="2019" name="Int. J. Syst. Evol. Microbiol.">
        <title>The Global Catalogue of Microorganisms (GCM) 10K type strain sequencing project: providing services to taxonomists for standard genome sequencing and annotation.</title>
        <authorList>
            <consortium name="The Broad Institute Genomics Platform"/>
            <consortium name="The Broad Institute Genome Sequencing Center for Infectious Disease"/>
            <person name="Wu L."/>
            <person name="Ma J."/>
        </authorList>
    </citation>
    <scope>NUCLEOTIDE SEQUENCE [LARGE SCALE GENOMIC DNA]</scope>
    <source>
        <strain evidence="15">JCM 14306</strain>
    </source>
</reference>
<keyword evidence="8 11" id="KW-1133">Transmembrane helix</keyword>
<dbReference type="SUPFAM" id="SSF47384">
    <property type="entry name" value="Homodimeric domain of signal transducing histidine kinase"/>
    <property type="match status" value="1"/>
</dbReference>
<evidence type="ECO:0000256" key="2">
    <source>
        <dbReference type="ARBA" id="ARBA00004236"/>
    </source>
</evidence>
<dbReference type="InterPro" id="IPR004358">
    <property type="entry name" value="Sig_transdc_His_kin-like_C"/>
</dbReference>
<dbReference type="SUPFAM" id="SSF158472">
    <property type="entry name" value="HAMP domain-like"/>
    <property type="match status" value="1"/>
</dbReference>
<dbReference type="InterPro" id="IPR036890">
    <property type="entry name" value="HATPase_C_sf"/>
</dbReference>
<evidence type="ECO:0000256" key="9">
    <source>
        <dbReference type="ARBA" id="ARBA00023012"/>
    </source>
</evidence>
<keyword evidence="6 11" id="KW-0812">Transmembrane</keyword>
<dbReference type="PRINTS" id="PR00344">
    <property type="entry name" value="BCTRLSENSOR"/>
</dbReference>
<keyword evidence="14" id="KW-0067">ATP-binding</keyword>
<organism evidence="14 15">
    <name type="scientific">Kribbella alba</name>
    <dbReference type="NCBI Taxonomy" id="190197"/>
    <lineage>
        <taxon>Bacteria</taxon>
        <taxon>Bacillati</taxon>
        <taxon>Actinomycetota</taxon>
        <taxon>Actinomycetes</taxon>
        <taxon>Propionibacteriales</taxon>
        <taxon>Kribbellaceae</taxon>
        <taxon>Kribbella</taxon>
    </lineage>
</organism>
<dbReference type="PANTHER" id="PTHR45436:SF5">
    <property type="entry name" value="SENSOR HISTIDINE KINASE TRCS"/>
    <property type="match status" value="1"/>
</dbReference>
<keyword evidence="9" id="KW-0902">Two-component regulatory system</keyword>
<evidence type="ECO:0000256" key="7">
    <source>
        <dbReference type="ARBA" id="ARBA00022777"/>
    </source>
</evidence>
<evidence type="ECO:0000256" key="6">
    <source>
        <dbReference type="ARBA" id="ARBA00022692"/>
    </source>
</evidence>
<sequence length="437" mass="46064">MALAAGAAVLIWLLDRSLTQGAADAALQRARTISTSIPGGELNVIRQNVVAGPSEQSVAQVIGPKGTIIAASPQIDGEPPLTSSRPGPGGVVTLTREQLPVGDGESYVVSSLGVAGPDGAYVVLVAQSLKPVQSSVTTVTALVLTGLPVLLLIVGGATFVLAGWSLRPVEAIRRRVADISGRDISGRVPVPEAQDEIARLANTMNAMLARLESAQAAQRRFVADASHELRSPLATLRANVELGANPHTASASSTETVLAETNRLERLVTDLLLLAKADEHGLRIDRTDVDLDDLVQAERTRLRAEPGLTVGGRVQAVQVRGDRHQLGQALRNLVDNAVRHTTSRVDLDVRPDGRYAVIEVADDGPGVPADMRERVFDRFVRLDDSRARSAGGSGLGLAIVREVITAHGGTVTVEDTTTGGAVFRIRLPIASDEPPRR</sequence>
<evidence type="ECO:0000256" key="5">
    <source>
        <dbReference type="ARBA" id="ARBA00022679"/>
    </source>
</evidence>
<feature type="transmembrane region" description="Helical" evidence="11">
    <location>
        <begin position="141"/>
        <end position="166"/>
    </location>
</feature>
<keyword evidence="10 11" id="KW-0472">Membrane</keyword>
<dbReference type="Gene3D" id="3.30.565.10">
    <property type="entry name" value="Histidine kinase-like ATPase, C-terminal domain"/>
    <property type="match status" value="1"/>
</dbReference>
<evidence type="ECO:0000313" key="15">
    <source>
        <dbReference type="Proteomes" id="UP001501319"/>
    </source>
</evidence>
<dbReference type="CDD" id="cd00082">
    <property type="entry name" value="HisKA"/>
    <property type="match status" value="1"/>
</dbReference>
<feature type="domain" description="HAMP" evidence="13">
    <location>
        <begin position="163"/>
        <end position="216"/>
    </location>
</feature>
<dbReference type="Pfam" id="PF00512">
    <property type="entry name" value="HisKA"/>
    <property type="match status" value="1"/>
</dbReference>
<dbReference type="InterPro" id="IPR050428">
    <property type="entry name" value="TCS_sensor_his_kinase"/>
</dbReference>
<dbReference type="SMART" id="SM00388">
    <property type="entry name" value="HisKA"/>
    <property type="match status" value="1"/>
</dbReference>
<dbReference type="Pfam" id="PF00672">
    <property type="entry name" value="HAMP"/>
    <property type="match status" value="1"/>
</dbReference>
<dbReference type="InterPro" id="IPR005467">
    <property type="entry name" value="His_kinase_dom"/>
</dbReference>
<dbReference type="SMART" id="SM00304">
    <property type="entry name" value="HAMP"/>
    <property type="match status" value="1"/>
</dbReference>
<protein>
    <recommendedName>
        <fullName evidence="3">histidine kinase</fullName>
        <ecNumber evidence="3">2.7.13.3</ecNumber>
    </recommendedName>
</protein>
<evidence type="ECO:0000256" key="11">
    <source>
        <dbReference type="SAM" id="Phobius"/>
    </source>
</evidence>
<evidence type="ECO:0000256" key="8">
    <source>
        <dbReference type="ARBA" id="ARBA00022989"/>
    </source>
</evidence>
<dbReference type="GO" id="GO:0005524">
    <property type="term" value="F:ATP binding"/>
    <property type="evidence" value="ECO:0007669"/>
    <property type="project" value="UniProtKB-KW"/>
</dbReference>
<evidence type="ECO:0000256" key="1">
    <source>
        <dbReference type="ARBA" id="ARBA00000085"/>
    </source>
</evidence>
<dbReference type="InterPro" id="IPR036097">
    <property type="entry name" value="HisK_dim/P_sf"/>
</dbReference>